<sequence>MLRIILFLYIFLLPYASLGEDKESIKSLLHAEKSRLIKAGKCKKSDFDPPGGWKKSVIKPEPDVFYVHCQVDSKKVTHYFKGTVQYNEKE</sequence>
<dbReference type="EMBL" id="CP045429">
    <property type="protein sequence ID" value="QPB83466.1"/>
    <property type="molecule type" value="Genomic_DNA"/>
</dbReference>
<protein>
    <submittedName>
        <fullName evidence="1">Uncharacterized protein</fullName>
    </submittedName>
</protein>
<gene>
    <name evidence="1" type="ORF">CWC22_010895</name>
</gene>
<name>A0A5S3UQE0_9GAMM</name>
<proteinExistence type="predicted"/>
<dbReference type="AlphaFoldDB" id="A0A5S3UQE0"/>
<accession>A0A5S3UQE0</accession>
<organism evidence="1 2">
    <name type="scientific">Pseudoalteromonas rubra</name>
    <dbReference type="NCBI Taxonomy" id="43658"/>
    <lineage>
        <taxon>Bacteria</taxon>
        <taxon>Pseudomonadati</taxon>
        <taxon>Pseudomonadota</taxon>
        <taxon>Gammaproteobacteria</taxon>
        <taxon>Alteromonadales</taxon>
        <taxon>Pseudoalteromonadaceae</taxon>
        <taxon>Pseudoalteromonas</taxon>
    </lineage>
</organism>
<dbReference type="RefSeq" id="WP_138539754.1">
    <property type="nucleotide sequence ID" value="NZ_CP045429.1"/>
</dbReference>
<reference evidence="1 2" key="1">
    <citation type="submission" date="2019-10" db="EMBL/GenBank/DDBJ databases">
        <title>Pseudoalteromonas rubra S4059.</title>
        <authorList>
            <person name="Paulsen S."/>
            <person name="Wang X."/>
        </authorList>
    </citation>
    <scope>NUCLEOTIDE SEQUENCE [LARGE SCALE GENOMIC DNA]</scope>
    <source>
        <strain evidence="1 2">S4059</strain>
    </source>
</reference>
<dbReference type="Proteomes" id="UP000305729">
    <property type="component" value="Chromosome 1"/>
</dbReference>
<evidence type="ECO:0000313" key="1">
    <source>
        <dbReference type="EMBL" id="QPB83466.1"/>
    </source>
</evidence>
<evidence type="ECO:0000313" key="2">
    <source>
        <dbReference type="Proteomes" id="UP000305729"/>
    </source>
</evidence>